<dbReference type="SUPFAM" id="SSF89957">
    <property type="entry name" value="MTH1187/YkoF-like"/>
    <property type="match status" value="1"/>
</dbReference>
<organism evidence="3 4">
    <name type="scientific">Cohnella nanjingensis</name>
    <dbReference type="NCBI Taxonomy" id="1387779"/>
    <lineage>
        <taxon>Bacteria</taxon>
        <taxon>Bacillati</taxon>
        <taxon>Bacillota</taxon>
        <taxon>Bacilli</taxon>
        <taxon>Bacillales</taxon>
        <taxon>Paenibacillaceae</taxon>
        <taxon>Cohnella</taxon>
    </lineage>
</organism>
<dbReference type="EMBL" id="JACJVP010000001">
    <property type="protein sequence ID" value="MBB6669285.1"/>
    <property type="molecule type" value="Genomic_DNA"/>
</dbReference>
<dbReference type="InterPro" id="IPR029756">
    <property type="entry name" value="MTH1187/YkoF-like"/>
</dbReference>
<dbReference type="AlphaFoldDB" id="A0A7X0RN54"/>
<proteinExistence type="inferred from homology"/>
<dbReference type="Proteomes" id="UP000547209">
    <property type="component" value="Unassembled WGS sequence"/>
</dbReference>
<dbReference type="GO" id="GO:0005829">
    <property type="term" value="C:cytosol"/>
    <property type="evidence" value="ECO:0007669"/>
    <property type="project" value="TreeGrafter"/>
</dbReference>
<evidence type="ECO:0000256" key="1">
    <source>
        <dbReference type="ARBA" id="ARBA00010272"/>
    </source>
</evidence>
<dbReference type="NCBIfam" id="TIGR00106">
    <property type="entry name" value="MTH1187 family thiamine-binding protein"/>
    <property type="match status" value="1"/>
</dbReference>
<dbReference type="PANTHER" id="PTHR33777">
    <property type="entry name" value="UPF0045 PROTEIN ECM15"/>
    <property type="match status" value="1"/>
</dbReference>
<dbReference type="InterPro" id="IPR002767">
    <property type="entry name" value="Thiamine_BP"/>
</dbReference>
<dbReference type="Gene3D" id="3.30.70.930">
    <property type="match status" value="1"/>
</dbReference>
<accession>A0A7X0RN54</accession>
<feature type="domain" description="Thiamine-binding protein" evidence="2">
    <location>
        <begin position="4"/>
        <end position="96"/>
    </location>
</feature>
<dbReference type="PANTHER" id="PTHR33777:SF1">
    <property type="entry name" value="UPF0045 PROTEIN ECM15"/>
    <property type="match status" value="1"/>
</dbReference>
<comment type="similarity">
    <text evidence="1">Belongs to the UPF0045 family.</text>
</comment>
<dbReference type="RefSeq" id="WP_185140711.1">
    <property type="nucleotide sequence ID" value="NZ_JACJVP010000001.1"/>
</dbReference>
<comment type="caution">
    <text evidence="3">The sequence shown here is derived from an EMBL/GenBank/DDBJ whole genome shotgun (WGS) entry which is preliminary data.</text>
</comment>
<protein>
    <submittedName>
        <fullName evidence="3">MTH1187 family thiamine-binding protein</fullName>
    </submittedName>
</protein>
<evidence type="ECO:0000313" key="4">
    <source>
        <dbReference type="Proteomes" id="UP000547209"/>
    </source>
</evidence>
<gene>
    <name evidence="3" type="ORF">H7C19_01135</name>
</gene>
<sequence length="107" mass="11849">MAIVQVTIVPLGTGSTSVSDYVASVERVLSEAPESIKHQLTPMSTIIEGELDDILAVIRRMHEVPFREGAKRVSTSITIDDRRDKVGTMAQKMDSVAEKLKDQHERT</sequence>
<evidence type="ECO:0000259" key="2">
    <source>
        <dbReference type="Pfam" id="PF01910"/>
    </source>
</evidence>
<keyword evidence="4" id="KW-1185">Reference proteome</keyword>
<dbReference type="Pfam" id="PF01910">
    <property type="entry name" value="Thiamine_BP"/>
    <property type="match status" value="1"/>
</dbReference>
<evidence type="ECO:0000313" key="3">
    <source>
        <dbReference type="EMBL" id="MBB6669285.1"/>
    </source>
</evidence>
<dbReference type="InterPro" id="IPR051614">
    <property type="entry name" value="UPF0045_domain"/>
</dbReference>
<name>A0A7X0RN54_9BACL</name>
<reference evidence="3 4" key="1">
    <citation type="submission" date="2020-08" db="EMBL/GenBank/DDBJ databases">
        <title>Cohnella phylogeny.</title>
        <authorList>
            <person name="Dunlap C."/>
        </authorList>
    </citation>
    <scope>NUCLEOTIDE SEQUENCE [LARGE SCALE GENOMIC DNA]</scope>
    <source>
        <strain evidence="3 4">DSM 28246</strain>
    </source>
</reference>